<dbReference type="PROSITE" id="PS51910">
    <property type="entry name" value="GH18_2"/>
    <property type="match status" value="1"/>
</dbReference>
<dbReference type="InterPro" id="IPR029070">
    <property type="entry name" value="Chitinase_insertion_sf"/>
</dbReference>
<dbReference type="InterPro" id="IPR001223">
    <property type="entry name" value="Glyco_hydro18_cat"/>
</dbReference>
<keyword evidence="1 3" id="KW-0378">Hydrolase</keyword>
<evidence type="ECO:0000256" key="2">
    <source>
        <dbReference type="ARBA" id="ARBA00023295"/>
    </source>
</evidence>
<evidence type="ECO:0000313" key="7">
    <source>
        <dbReference type="Proteomes" id="UP000695000"/>
    </source>
</evidence>
<dbReference type="Gene3D" id="3.20.20.80">
    <property type="entry name" value="Glycosidases"/>
    <property type="match status" value="1"/>
</dbReference>
<dbReference type="InterPro" id="IPR017853">
    <property type="entry name" value="GH"/>
</dbReference>
<feature type="domain" description="GH18" evidence="6">
    <location>
        <begin position="26"/>
        <end position="382"/>
    </location>
</feature>
<evidence type="ECO:0000313" key="8">
    <source>
        <dbReference type="RefSeq" id="XP_017779062.1"/>
    </source>
</evidence>
<evidence type="ECO:0000256" key="5">
    <source>
        <dbReference type="SAM" id="SignalP"/>
    </source>
</evidence>
<dbReference type="InterPro" id="IPR050314">
    <property type="entry name" value="Glycosyl_Hydrlase_18"/>
</dbReference>
<feature type="signal peptide" evidence="5">
    <location>
        <begin position="1"/>
        <end position="18"/>
    </location>
</feature>
<evidence type="ECO:0000256" key="3">
    <source>
        <dbReference type="RuleBase" id="RU000489"/>
    </source>
</evidence>
<keyword evidence="5" id="KW-0732">Signal</keyword>
<dbReference type="Proteomes" id="UP000695000">
    <property type="component" value="Unplaced"/>
</dbReference>
<dbReference type="InterPro" id="IPR001579">
    <property type="entry name" value="Glyco_hydro_18_chit_AS"/>
</dbReference>
<dbReference type="GeneID" id="108564506"/>
<dbReference type="InterPro" id="IPR011583">
    <property type="entry name" value="Chitinase_II/V-like_cat"/>
</dbReference>
<keyword evidence="7" id="KW-1185">Reference proteome</keyword>
<dbReference type="SUPFAM" id="SSF51445">
    <property type="entry name" value="(Trans)glycosidases"/>
    <property type="match status" value="1"/>
</dbReference>
<organism evidence="7 8">
    <name type="scientific">Nicrophorus vespilloides</name>
    <name type="common">Boreal carrion beetle</name>
    <dbReference type="NCBI Taxonomy" id="110193"/>
    <lineage>
        <taxon>Eukaryota</taxon>
        <taxon>Metazoa</taxon>
        <taxon>Ecdysozoa</taxon>
        <taxon>Arthropoda</taxon>
        <taxon>Hexapoda</taxon>
        <taxon>Insecta</taxon>
        <taxon>Pterygota</taxon>
        <taxon>Neoptera</taxon>
        <taxon>Endopterygota</taxon>
        <taxon>Coleoptera</taxon>
        <taxon>Polyphaga</taxon>
        <taxon>Staphyliniformia</taxon>
        <taxon>Silphidae</taxon>
        <taxon>Nicrophorinae</taxon>
        <taxon>Nicrophorus</taxon>
    </lineage>
</organism>
<dbReference type="Gene3D" id="3.10.50.10">
    <property type="match status" value="1"/>
</dbReference>
<comment type="similarity">
    <text evidence="4">Belongs to the glycosyl hydrolase 18 family.</text>
</comment>
<keyword evidence="2 3" id="KW-0326">Glycosidase</keyword>
<evidence type="ECO:0000256" key="1">
    <source>
        <dbReference type="ARBA" id="ARBA00022801"/>
    </source>
</evidence>
<feature type="chain" id="PRO_5047080938" evidence="5">
    <location>
        <begin position="19"/>
        <end position="382"/>
    </location>
</feature>
<sequence length="382" mass="43507">MNWLLIVLGLILVNSCVGEEPKCDGPVIACYYASWSYYRTEVGHYNISHIDPNLCTHLIYTFSGLNVDGKIDSLDPNYDVTKGGYQYFNSLKQINPCLKTLLAIGGWNDGSRKYSVMASSEDSRKVFIESALRYIVTYNFDGLDIDWEYPANRGGIAEDKENFSLLVKEMKERFSKWNLLLTIAAPISQYILEKAYDIAAINKYIDYVFLMAYDYTPTDSNVTGLIAPLDEIKKTVEFWLSKQFDKKKLVLGMPSYARTFVLDNEDDHDLGALTEGPGLAGPYTKEAGFLSYYELQINLASQLYEENVTDNGAYGYYSTEWMSYDTLDHYIAKTKYALDMNLGGVMLWSIDTDDFTGFFGPKNIILTTLYNTTQDYVNRHIN</sequence>
<evidence type="ECO:0000259" key="6">
    <source>
        <dbReference type="PROSITE" id="PS51910"/>
    </source>
</evidence>
<proteinExistence type="inferred from homology"/>
<evidence type="ECO:0000256" key="4">
    <source>
        <dbReference type="RuleBase" id="RU004453"/>
    </source>
</evidence>
<dbReference type="PANTHER" id="PTHR11177:SF403">
    <property type="entry name" value="CHITINASE 2-RELATED"/>
    <property type="match status" value="1"/>
</dbReference>
<name>A0ABM1MWW2_NICVS</name>
<dbReference type="SMART" id="SM00636">
    <property type="entry name" value="Glyco_18"/>
    <property type="match status" value="1"/>
</dbReference>
<protein>
    <submittedName>
        <fullName evidence="8">Acidic mammalian chitinase-like</fullName>
    </submittedName>
</protein>
<reference evidence="8" key="1">
    <citation type="submission" date="2025-08" db="UniProtKB">
        <authorList>
            <consortium name="RefSeq"/>
        </authorList>
    </citation>
    <scope>IDENTIFICATION</scope>
    <source>
        <tissue evidence="8">Whole Larva</tissue>
    </source>
</reference>
<dbReference type="Pfam" id="PF00704">
    <property type="entry name" value="Glyco_hydro_18"/>
    <property type="match status" value="1"/>
</dbReference>
<dbReference type="SUPFAM" id="SSF54556">
    <property type="entry name" value="Chitinase insertion domain"/>
    <property type="match status" value="1"/>
</dbReference>
<dbReference type="PROSITE" id="PS01095">
    <property type="entry name" value="GH18_1"/>
    <property type="match status" value="1"/>
</dbReference>
<dbReference type="RefSeq" id="XP_017779062.1">
    <property type="nucleotide sequence ID" value="XM_017923573.1"/>
</dbReference>
<accession>A0ABM1MWW2</accession>
<gene>
    <name evidence="8" type="primary">LOC108564506</name>
</gene>
<dbReference type="PANTHER" id="PTHR11177">
    <property type="entry name" value="CHITINASE"/>
    <property type="match status" value="1"/>
</dbReference>